<dbReference type="PANTHER" id="PTHR43071">
    <property type="entry name" value="2-AMINO-4-HYDROXY-6-HYDROXYMETHYLDIHYDROPTERIDINE PYROPHOSPHOKINASE"/>
    <property type="match status" value="1"/>
</dbReference>
<dbReference type="InterPro" id="IPR000550">
    <property type="entry name" value="Hppk"/>
</dbReference>
<keyword evidence="5" id="KW-0808">Transferase</keyword>
<evidence type="ECO:0000256" key="12">
    <source>
        <dbReference type="ARBA" id="ARBA00033413"/>
    </source>
</evidence>
<keyword evidence="9" id="KW-0289">Folate biosynthesis</keyword>
<evidence type="ECO:0000256" key="5">
    <source>
        <dbReference type="ARBA" id="ARBA00022679"/>
    </source>
</evidence>
<evidence type="ECO:0000259" key="13">
    <source>
        <dbReference type="Pfam" id="PF01288"/>
    </source>
</evidence>
<proteinExistence type="inferred from homology"/>
<dbReference type="EC" id="2.7.6.3" evidence="3"/>
<evidence type="ECO:0000256" key="1">
    <source>
        <dbReference type="ARBA" id="ARBA00005051"/>
    </source>
</evidence>
<gene>
    <name evidence="14" type="primary">folK</name>
    <name evidence="14" type="ORF">C7H79_07505</name>
</gene>
<comment type="pathway">
    <text evidence="1">Cofactor biosynthesis; tetrahydrofolate biosynthesis; 2-amino-4-hydroxy-6-hydroxymethyl-7,8-dihydropteridine diphosphate from 7,8-dihydroneopterin triphosphate: step 4/4.</text>
</comment>
<name>A0A2P7NVM8_9PROT</name>
<dbReference type="GO" id="GO:0046656">
    <property type="term" value="P:folic acid biosynthetic process"/>
    <property type="evidence" value="ECO:0007669"/>
    <property type="project" value="UniProtKB-KW"/>
</dbReference>
<dbReference type="Proteomes" id="UP000241912">
    <property type="component" value="Unassembled WGS sequence"/>
</dbReference>
<dbReference type="GO" id="GO:0016301">
    <property type="term" value="F:kinase activity"/>
    <property type="evidence" value="ECO:0007669"/>
    <property type="project" value="UniProtKB-KW"/>
</dbReference>
<keyword evidence="8" id="KW-0067">ATP-binding</keyword>
<accession>A0A2P7NVM8</accession>
<dbReference type="Gene3D" id="3.30.70.560">
    <property type="entry name" value="7,8-Dihydro-6-hydroxymethylpterin-pyrophosphokinase HPPK"/>
    <property type="match status" value="1"/>
</dbReference>
<evidence type="ECO:0000256" key="10">
    <source>
        <dbReference type="ARBA" id="ARBA00029409"/>
    </source>
</evidence>
<evidence type="ECO:0000256" key="2">
    <source>
        <dbReference type="ARBA" id="ARBA00005810"/>
    </source>
</evidence>
<dbReference type="GO" id="GO:0046654">
    <property type="term" value="P:tetrahydrofolate biosynthetic process"/>
    <property type="evidence" value="ECO:0007669"/>
    <property type="project" value="UniProtKB-UniPathway"/>
</dbReference>
<dbReference type="CDD" id="cd00483">
    <property type="entry name" value="HPPK"/>
    <property type="match status" value="1"/>
</dbReference>
<evidence type="ECO:0000256" key="8">
    <source>
        <dbReference type="ARBA" id="ARBA00022840"/>
    </source>
</evidence>
<dbReference type="EMBL" id="PXXU01000018">
    <property type="protein sequence ID" value="PSJ17526.1"/>
    <property type="molecule type" value="Genomic_DNA"/>
</dbReference>
<comment type="similarity">
    <text evidence="2">Belongs to the HPPK family.</text>
</comment>
<sequence>MKTSQAFIALGSNLKKPIFQVQRAFDELEQLPGTQILKRSSLYRSAPVGRLDQPDFINAVAQIKTELAPKDLLVALLAIELKQGRVRESLNAPRTLDLDILLYDTLQYQDAGLIIPHPRMIQRSFVLQPLMEIAPDCQIPGYGDIAPLLFACQEQRLLKIEG</sequence>
<evidence type="ECO:0000256" key="6">
    <source>
        <dbReference type="ARBA" id="ARBA00022741"/>
    </source>
</evidence>
<dbReference type="SUPFAM" id="SSF55083">
    <property type="entry name" value="6-hydroxymethyl-7,8-dihydropterin pyrophosphokinase, HPPK"/>
    <property type="match status" value="1"/>
</dbReference>
<organism evidence="14 15">
    <name type="scientific">Nitrosomonas supralitoralis</name>
    <dbReference type="NCBI Taxonomy" id="2116706"/>
    <lineage>
        <taxon>Bacteria</taxon>
        <taxon>Pseudomonadati</taxon>
        <taxon>Pseudomonadota</taxon>
        <taxon>Betaproteobacteria</taxon>
        <taxon>Nitrosomonadales</taxon>
        <taxon>Nitrosomonadaceae</taxon>
        <taxon>Nitrosomonas</taxon>
    </lineage>
</organism>
<dbReference type="UniPathway" id="UPA00077">
    <property type="reaction ID" value="UER00155"/>
</dbReference>
<dbReference type="InterPro" id="IPR035907">
    <property type="entry name" value="Hppk_sf"/>
</dbReference>
<feature type="domain" description="7,8-dihydro-6-hydroxymethylpterin-pyrophosphokinase" evidence="13">
    <location>
        <begin position="7"/>
        <end position="135"/>
    </location>
</feature>
<dbReference type="GO" id="GO:0005524">
    <property type="term" value="F:ATP binding"/>
    <property type="evidence" value="ECO:0007669"/>
    <property type="project" value="UniProtKB-KW"/>
</dbReference>
<evidence type="ECO:0000256" key="11">
    <source>
        <dbReference type="ARBA" id="ARBA00029766"/>
    </source>
</evidence>
<comment type="caution">
    <text evidence="14">The sequence shown here is derived from an EMBL/GenBank/DDBJ whole genome shotgun (WGS) entry which is preliminary data.</text>
</comment>
<dbReference type="RefSeq" id="WP_106706670.1">
    <property type="nucleotide sequence ID" value="NZ_PXXU01000018.1"/>
</dbReference>
<dbReference type="NCBIfam" id="TIGR01498">
    <property type="entry name" value="folK"/>
    <property type="match status" value="1"/>
</dbReference>
<reference evidence="14 15" key="1">
    <citation type="submission" date="2018-03" db="EMBL/GenBank/DDBJ databases">
        <title>Draft genome of Nitrosomonas supralitoralis APG5.</title>
        <authorList>
            <person name="Urakawa H."/>
            <person name="Lopez J.V."/>
        </authorList>
    </citation>
    <scope>NUCLEOTIDE SEQUENCE [LARGE SCALE GENOMIC DNA]</scope>
    <source>
        <strain evidence="14 15">APG5</strain>
    </source>
</reference>
<evidence type="ECO:0000256" key="9">
    <source>
        <dbReference type="ARBA" id="ARBA00022909"/>
    </source>
</evidence>
<keyword evidence="6" id="KW-0547">Nucleotide-binding</keyword>
<evidence type="ECO:0000256" key="3">
    <source>
        <dbReference type="ARBA" id="ARBA00013253"/>
    </source>
</evidence>
<evidence type="ECO:0000256" key="7">
    <source>
        <dbReference type="ARBA" id="ARBA00022777"/>
    </source>
</evidence>
<protein>
    <recommendedName>
        <fullName evidence="4">2-amino-4-hydroxy-6-hydroxymethyldihydropteridine pyrophosphokinase</fullName>
        <ecNumber evidence="3">2.7.6.3</ecNumber>
    </recommendedName>
    <alternativeName>
        <fullName evidence="11">6-hydroxymethyl-7,8-dihydropterin pyrophosphokinase</fullName>
    </alternativeName>
    <alternativeName>
        <fullName evidence="12">7,8-dihydro-6-hydroxymethylpterin-pyrophosphokinase</fullName>
    </alternativeName>
</protein>
<evidence type="ECO:0000256" key="4">
    <source>
        <dbReference type="ARBA" id="ARBA00016218"/>
    </source>
</evidence>
<dbReference type="OrthoDB" id="9808041at2"/>
<dbReference type="GO" id="GO:0003848">
    <property type="term" value="F:2-amino-4-hydroxy-6-hydroxymethyldihydropteridine diphosphokinase activity"/>
    <property type="evidence" value="ECO:0007669"/>
    <property type="project" value="UniProtKB-EC"/>
</dbReference>
<dbReference type="AlphaFoldDB" id="A0A2P7NVM8"/>
<dbReference type="PANTHER" id="PTHR43071:SF1">
    <property type="entry name" value="2-AMINO-4-HYDROXY-6-HYDROXYMETHYLDIHYDROPTERIDINE PYROPHOSPHOKINASE"/>
    <property type="match status" value="1"/>
</dbReference>
<keyword evidence="15" id="KW-1185">Reference proteome</keyword>
<evidence type="ECO:0000313" key="15">
    <source>
        <dbReference type="Proteomes" id="UP000241912"/>
    </source>
</evidence>
<keyword evidence="7 14" id="KW-0418">Kinase</keyword>
<evidence type="ECO:0000313" key="14">
    <source>
        <dbReference type="EMBL" id="PSJ17526.1"/>
    </source>
</evidence>
<dbReference type="Pfam" id="PF01288">
    <property type="entry name" value="HPPK"/>
    <property type="match status" value="1"/>
</dbReference>
<comment type="function">
    <text evidence="10">Catalyzes the transfer of pyrophosphate from adenosine triphosphate (ATP) to 6-hydroxymethyl-7,8-dihydropterin, an enzymatic step in folate biosynthesis pathway.</text>
</comment>